<evidence type="ECO:0000313" key="5">
    <source>
        <dbReference type="Proteomes" id="UP001598138"/>
    </source>
</evidence>
<dbReference type="GO" id="GO:0047448">
    <property type="term" value="F:5-dehydro-4-deoxyglucarate dehydratase activity"/>
    <property type="evidence" value="ECO:0007669"/>
    <property type="project" value="UniProtKB-EC"/>
</dbReference>
<comment type="caution">
    <text evidence="4">The sequence shown here is derived from an EMBL/GenBank/DDBJ whole genome shotgun (WGS) entry which is preliminary data.</text>
</comment>
<dbReference type="Gene3D" id="3.20.20.70">
    <property type="entry name" value="Aldolase class I"/>
    <property type="match status" value="1"/>
</dbReference>
<dbReference type="InterPro" id="IPR013785">
    <property type="entry name" value="Aldolase_TIM"/>
</dbReference>
<dbReference type="PANTHER" id="PTHR12128">
    <property type="entry name" value="DIHYDRODIPICOLINATE SYNTHASE"/>
    <property type="match status" value="1"/>
</dbReference>
<dbReference type="CDD" id="cd00408">
    <property type="entry name" value="DHDPS-like"/>
    <property type="match status" value="1"/>
</dbReference>
<dbReference type="EC" id="4.2.1.41" evidence="4"/>
<organism evidence="4 5">
    <name type="scientific">Aquirufa avitistagni</name>
    <dbReference type="NCBI Taxonomy" id="3104728"/>
    <lineage>
        <taxon>Bacteria</taxon>
        <taxon>Pseudomonadati</taxon>
        <taxon>Bacteroidota</taxon>
        <taxon>Cytophagia</taxon>
        <taxon>Cytophagales</taxon>
        <taxon>Flectobacillaceae</taxon>
        <taxon>Aquirufa</taxon>
    </lineage>
</organism>
<dbReference type="EC" id="4.1.3.3" evidence="4"/>
<comment type="similarity">
    <text evidence="1 3">Belongs to the DapA family.</text>
</comment>
<dbReference type="PIRSF" id="PIRSF001365">
    <property type="entry name" value="DHDPS"/>
    <property type="match status" value="1"/>
</dbReference>
<dbReference type="SMART" id="SM01130">
    <property type="entry name" value="DHDPS"/>
    <property type="match status" value="1"/>
</dbReference>
<gene>
    <name evidence="4" type="ORF">U0R10_07965</name>
</gene>
<dbReference type="RefSeq" id="WP_377983432.1">
    <property type="nucleotide sequence ID" value="NZ_JBBKXZ010000002.1"/>
</dbReference>
<dbReference type="GO" id="GO:0008840">
    <property type="term" value="F:4-hydroxy-tetrahydrodipicolinate synthase activity"/>
    <property type="evidence" value="ECO:0007669"/>
    <property type="project" value="UniProtKB-EC"/>
</dbReference>
<proteinExistence type="inferred from homology"/>
<dbReference type="SUPFAM" id="SSF51569">
    <property type="entry name" value="Aldolase"/>
    <property type="match status" value="1"/>
</dbReference>
<dbReference type="Pfam" id="PF00701">
    <property type="entry name" value="DHDPS"/>
    <property type="match status" value="1"/>
</dbReference>
<dbReference type="InterPro" id="IPR002220">
    <property type="entry name" value="DapA-like"/>
</dbReference>
<keyword evidence="5" id="KW-1185">Reference proteome</keyword>
<accession>A0ABW6DCD0</accession>
<protein>
    <submittedName>
        <fullName evidence="4">Dihydrodipicolinate synthase family protein</fullName>
        <ecNumber evidence="4">4.1.3.3</ecNumber>
        <ecNumber evidence="4">4.2.1.41</ecNumber>
        <ecNumber evidence="4">4.3.3.7</ecNumber>
    </submittedName>
</protein>
<dbReference type="EMBL" id="JBBKXZ010000002">
    <property type="protein sequence ID" value="MFD3394552.1"/>
    <property type="molecule type" value="Genomic_DNA"/>
</dbReference>
<evidence type="ECO:0000256" key="1">
    <source>
        <dbReference type="ARBA" id="ARBA00007592"/>
    </source>
</evidence>
<evidence type="ECO:0000256" key="2">
    <source>
        <dbReference type="ARBA" id="ARBA00023239"/>
    </source>
</evidence>
<sequence>MNIPKGFIPVMLTPFTPEMAVNVPCLRQLTEFYLDNGAVGLFANCLSSEMYELSSAERLLVIDTVVKQAAGRVPVVATGTLGGSIEEMAEFSKQVYALGVDAVIILNNQFVSAEESDAEFLARVHAWLALTPGIPFGIYECPVPYKRLISLPVLEDLLATGRLCYHKDTSLSLTDVQAKINAGKGHVFGLYDAYIEHATASLQAGSMGLSCIQGNFFPDLIVELCRAPEQGNHIQKFMCKHMQLMHDVYPISAKYVLANMGFPIGLETRRLVGELTPEIRSKLDKLIEERKNLLD</sequence>
<evidence type="ECO:0000256" key="3">
    <source>
        <dbReference type="PIRNR" id="PIRNR001365"/>
    </source>
</evidence>
<dbReference type="GO" id="GO:0008747">
    <property type="term" value="F:N-acetylneuraminate lyase activity"/>
    <property type="evidence" value="ECO:0007669"/>
    <property type="project" value="UniProtKB-EC"/>
</dbReference>
<dbReference type="Proteomes" id="UP001598138">
    <property type="component" value="Unassembled WGS sequence"/>
</dbReference>
<dbReference type="PANTHER" id="PTHR12128:SF66">
    <property type="entry name" value="4-HYDROXY-2-OXOGLUTARATE ALDOLASE, MITOCHONDRIAL"/>
    <property type="match status" value="1"/>
</dbReference>
<evidence type="ECO:0000313" key="4">
    <source>
        <dbReference type="EMBL" id="MFD3394552.1"/>
    </source>
</evidence>
<keyword evidence="2 3" id="KW-0456">Lyase</keyword>
<reference evidence="4 5" key="1">
    <citation type="submission" date="2024-03" db="EMBL/GenBank/DDBJ databases">
        <title>Aquirufa genome sequencing.</title>
        <authorList>
            <person name="Pitt A."/>
            <person name="Hahn M.W."/>
        </authorList>
    </citation>
    <scope>NUCLEOTIDE SEQUENCE [LARGE SCALE GENOMIC DNA]</scope>
    <source>
        <strain evidence="4 5">OSTEICH-129V</strain>
    </source>
</reference>
<name>A0ABW6DCD0_9BACT</name>
<dbReference type="EC" id="4.3.3.7" evidence="4"/>